<organism evidence="12 13">
    <name type="scientific">Desulfuromonas thiophila</name>
    <dbReference type="NCBI Taxonomy" id="57664"/>
    <lineage>
        <taxon>Bacteria</taxon>
        <taxon>Pseudomonadati</taxon>
        <taxon>Thermodesulfobacteriota</taxon>
        <taxon>Desulfuromonadia</taxon>
        <taxon>Desulfuromonadales</taxon>
        <taxon>Desulfuromonadaceae</taxon>
        <taxon>Desulfuromonas</taxon>
    </lineage>
</organism>
<reference evidence="13" key="1">
    <citation type="submission" date="2016-10" db="EMBL/GenBank/DDBJ databases">
        <authorList>
            <person name="Varghese N."/>
            <person name="Submissions S."/>
        </authorList>
    </citation>
    <scope>NUCLEOTIDE SEQUENCE [LARGE SCALE GENOMIC DNA]</scope>
    <source>
        <strain evidence="13">DSM 8987</strain>
    </source>
</reference>
<dbReference type="InterPro" id="IPR007197">
    <property type="entry name" value="rSAM"/>
</dbReference>
<feature type="domain" description="Radical SAM core" evidence="11">
    <location>
        <begin position="1"/>
        <end position="232"/>
    </location>
</feature>
<evidence type="ECO:0000256" key="10">
    <source>
        <dbReference type="RuleBase" id="RU364116"/>
    </source>
</evidence>
<dbReference type="SFLD" id="SFLDS00029">
    <property type="entry name" value="Radical_SAM"/>
    <property type="match status" value="1"/>
</dbReference>
<evidence type="ECO:0000256" key="7">
    <source>
        <dbReference type="ARBA" id="ARBA00023004"/>
    </source>
</evidence>
<dbReference type="GO" id="GO:0005737">
    <property type="term" value="C:cytoplasm"/>
    <property type="evidence" value="ECO:0007669"/>
    <property type="project" value="UniProtKB-SubCell"/>
</dbReference>
<comment type="subcellular location">
    <subcellularLocation>
        <location evidence="10">Cytoplasm</location>
    </subcellularLocation>
</comment>
<dbReference type="Proteomes" id="UP000243205">
    <property type="component" value="Unassembled WGS sequence"/>
</dbReference>
<evidence type="ECO:0000256" key="4">
    <source>
        <dbReference type="ARBA" id="ARBA00022617"/>
    </source>
</evidence>
<dbReference type="InterPro" id="IPR058240">
    <property type="entry name" value="rSAM_sf"/>
</dbReference>
<dbReference type="Pfam" id="PF04055">
    <property type="entry name" value="Radical_SAM"/>
    <property type="match status" value="1"/>
</dbReference>
<dbReference type="Gene3D" id="3.20.20.70">
    <property type="entry name" value="Aldolase class I"/>
    <property type="match status" value="1"/>
</dbReference>
<dbReference type="InterPro" id="IPR004559">
    <property type="entry name" value="HemW-like"/>
</dbReference>
<dbReference type="AlphaFoldDB" id="A0A1G7DDQ0"/>
<evidence type="ECO:0000256" key="3">
    <source>
        <dbReference type="ARBA" id="ARBA00017228"/>
    </source>
</evidence>
<dbReference type="CDD" id="cd01335">
    <property type="entry name" value="Radical_SAM"/>
    <property type="match status" value="1"/>
</dbReference>
<evidence type="ECO:0000256" key="6">
    <source>
        <dbReference type="ARBA" id="ARBA00022723"/>
    </source>
</evidence>
<evidence type="ECO:0000256" key="8">
    <source>
        <dbReference type="ARBA" id="ARBA00023014"/>
    </source>
</evidence>
<evidence type="ECO:0000259" key="11">
    <source>
        <dbReference type="PROSITE" id="PS51918"/>
    </source>
</evidence>
<accession>A0A1G7DDQ0</accession>
<dbReference type="GO" id="GO:0006779">
    <property type="term" value="P:porphyrin-containing compound biosynthetic process"/>
    <property type="evidence" value="ECO:0007669"/>
    <property type="project" value="InterPro"/>
</dbReference>
<dbReference type="NCBIfam" id="TIGR00539">
    <property type="entry name" value="hemN_rel"/>
    <property type="match status" value="1"/>
</dbReference>
<evidence type="ECO:0000313" key="13">
    <source>
        <dbReference type="Proteomes" id="UP000243205"/>
    </source>
</evidence>
<name>A0A1G7DDQ0_9BACT</name>
<dbReference type="GO" id="GO:0046872">
    <property type="term" value="F:metal ion binding"/>
    <property type="evidence" value="ECO:0007669"/>
    <property type="project" value="UniProtKB-UniRule"/>
</dbReference>
<evidence type="ECO:0000313" key="12">
    <source>
        <dbReference type="EMBL" id="SDE49120.1"/>
    </source>
</evidence>
<dbReference type="SFLD" id="SFLDF00562">
    <property type="entry name" value="HemN-like__clustered_with_heat"/>
    <property type="match status" value="1"/>
</dbReference>
<dbReference type="SUPFAM" id="SSF102114">
    <property type="entry name" value="Radical SAM enzymes"/>
    <property type="match status" value="1"/>
</dbReference>
<dbReference type="STRING" id="57664.SAMN05661003_11313"/>
<keyword evidence="8 10" id="KW-0411">Iron-sulfur</keyword>
<keyword evidence="7 10" id="KW-0408">Iron</keyword>
<evidence type="ECO:0000256" key="2">
    <source>
        <dbReference type="ARBA" id="ARBA00006100"/>
    </source>
</evidence>
<keyword evidence="10" id="KW-0004">4Fe-4S</keyword>
<dbReference type="SFLD" id="SFLDG01065">
    <property type="entry name" value="anaerobic_coproporphyrinogen-I"/>
    <property type="match status" value="1"/>
</dbReference>
<comment type="similarity">
    <text evidence="2">Belongs to the anaerobic coproporphyrinogen-III oxidase family. HemW subfamily.</text>
</comment>
<keyword evidence="9 10" id="KW-0143">Chaperone</keyword>
<comment type="function">
    <text evidence="10">Probably acts as a heme chaperone, transferring heme to an unknown acceptor. Binds one molecule of heme per monomer, possibly covalently. Binds 1 [4Fe-4S] cluster. The cluster is coordinated with 3 cysteines and an exchangeable S-adenosyl-L-methionine.</text>
</comment>
<evidence type="ECO:0000256" key="1">
    <source>
        <dbReference type="ARBA" id="ARBA00001966"/>
    </source>
</evidence>
<dbReference type="PANTHER" id="PTHR13932">
    <property type="entry name" value="COPROPORPHYRINIGEN III OXIDASE"/>
    <property type="match status" value="1"/>
</dbReference>
<dbReference type="InterPro" id="IPR006638">
    <property type="entry name" value="Elp3/MiaA/NifB-like_rSAM"/>
</dbReference>
<keyword evidence="10" id="KW-0963">Cytoplasm</keyword>
<protein>
    <recommendedName>
        <fullName evidence="3 10">Heme chaperone HemW</fullName>
    </recommendedName>
</protein>
<gene>
    <name evidence="12" type="ORF">SAMN05661003_11313</name>
</gene>
<evidence type="ECO:0000256" key="5">
    <source>
        <dbReference type="ARBA" id="ARBA00022691"/>
    </source>
</evidence>
<dbReference type="SFLD" id="SFLDF00288">
    <property type="entry name" value="HemN-like__clustered_with_nucl"/>
    <property type="match status" value="1"/>
</dbReference>
<proteinExistence type="inferred from homology"/>
<dbReference type="RefSeq" id="WP_171906411.1">
    <property type="nucleotide sequence ID" value="NZ_FNAQ01000013.1"/>
</dbReference>
<dbReference type="PROSITE" id="PS51918">
    <property type="entry name" value="RADICAL_SAM"/>
    <property type="match status" value="1"/>
</dbReference>
<dbReference type="InterPro" id="IPR034505">
    <property type="entry name" value="Coproporphyrinogen-III_oxidase"/>
</dbReference>
<keyword evidence="13" id="KW-1185">Reference proteome</keyword>
<keyword evidence="4 10" id="KW-0349">Heme</keyword>
<sequence length="377" mass="42025">MAGLYLHLPFCRSKCHYCDFYSRPLPAPQALQRYVTALCRDLQMALLPPSLTALPLTSLFFGGGTPSLLTLAQLEQLLTASRARLGWADDIEISLEVNPATVDDVWLRGARRLGLNRLSVGVQCFDDTVLQRLGRCHDGAAAVALVQAARQAGFDNIGLDLMFAVPGLPPHGQLEWVKRLAPEHLSLYGLTIEPGTPLAREAAAGRFTAESEEAYCTQYLFWHEQLSALGYDHYEIANYARPGRACRHNLAYWQRHPYLGLGAGAHSFFAEDQGQRWAAADDWRGYCRAVETGTAPRQLIETFSADQARSEWVYLRLRTAAGVDEVEFRRLFGADFASCFAAAVQFCGSRLQRQQGVWRMAAPDWLLFDHLVSPFLS</sequence>
<dbReference type="SMART" id="SM00729">
    <property type="entry name" value="Elp3"/>
    <property type="match status" value="1"/>
</dbReference>
<keyword evidence="5 10" id="KW-0949">S-adenosyl-L-methionine</keyword>
<comment type="cofactor">
    <cofactor evidence="1">
        <name>[4Fe-4S] cluster</name>
        <dbReference type="ChEBI" id="CHEBI:49883"/>
    </cofactor>
</comment>
<dbReference type="GO" id="GO:0051539">
    <property type="term" value="F:4 iron, 4 sulfur cluster binding"/>
    <property type="evidence" value="ECO:0007669"/>
    <property type="project" value="UniProtKB-UniRule"/>
</dbReference>
<keyword evidence="6 10" id="KW-0479">Metal-binding</keyword>
<dbReference type="InterPro" id="IPR013785">
    <property type="entry name" value="Aldolase_TIM"/>
</dbReference>
<dbReference type="PANTHER" id="PTHR13932:SF5">
    <property type="entry name" value="RADICAL S-ADENOSYL METHIONINE DOMAIN-CONTAINING PROTEIN 1, MITOCHONDRIAL"/>
    <property type="match status" value="1"/>
</dbReference>
<dbReference type="GO" id="GO:0004109">
    <property type="term" value="F:coproporphyrinogen oxidase activity"/>
    <property type="evidence" value="ECO:0007669"/>
    <property type="project" value="InterPro"/>
</dbReference>
<evidence type="ECO:0000256" key="9">
    <source>
        <dbReference type="ARBA" id="ARBA00023186"/>
    </source>
</evidence>
<dbReference type="EMBL" id="FNAQ01000013">
    <property type="protein sequence ID" value="SDE49120.1"/>
    <property type="molecule type" value="Genomic_DNA"/>
</dbReference>